<accession>A0A899FZL6</accession>
<gene>
    <name evidence="4" type="ORF">MERGE_000033</name>
</gene>
<protein>
    <recommendedName>
        <fullName evidence="3">Isopropylmalate dehydrogenase-like domain-containing protein</fullName>
    </recommendedName>
</protein>
<dbReference type="SMART" id="SM01329">
    <property type="entry name" value="Iso_dh"/>
    <property type="match status" value="1"/>
</dbReference>
<dbReference type="GO" id="GO:0006099">
    <property type="term" value="P:tricarboxylic acid cycle"/>
    <property type="evidence" value="ECO:0007669"/>
    <property type="project" value="TreeGrafter"/>
</dbReference>
<dbReference type="Pfam" id="PF00180">
    <property type="entry name" value="Iso_dh"/>
    <property type="match status" value="1"/>
</dbReference>
<dbReference type="AlphaFoldDB" id="A0A899FZL6"/>
<organism evidence="4 5">
    <name type="scientific">Pneumocystis wakefieldiae</name>
    <dbReference type="NCBI Taxonomy" id="38082"/>
    <lineage>
        <taxon>Eukaryota</taxon>
        <taxon>Fungi</taxon>
        <taxon>Dikarya</taxon>
        <taxon>Ascomycota</taxon>
        <taxon>Taphrinomycotina</taxon>
        <taxon>Pneumocystomycetes</taxon>
        <taxon>Pneumocystaceae</taxon>
        <taxon>Pneumocystis</taxon>
    </lineage>
</organism>
<name>A0A899FZL6_9ASCO</name>
<keyword evidence="2" id="KW-0560">Oxidoreductase</keyword>
<dbReference type="Proteomes" id="UP000663699">
    <property type="component" value="Chromosome 8"/>
</dbReference>
<sequence length="101" mass="10662">MCSGLVGGLGLTPSANIGIDASIFEAVHGSAPDIAGQNKANPTALLLSSIMMLRHMSLFQYADKIETAIFNVLSQRKATTRDLGGQASTQQYTQAIIDSLH</sequence>
<evidence type="ECO:0000313" key="5">
    <source>
        <dbReference type="Proteomes" id="UP000663699"/>
    </source>
</evidence>
<reference evidence="4" key="1">
    <citation type="submission" date="2020-06" db="EMBL/GenBank/DDBJ databases">
        <title>Genomes of multiple members of Pneumocystis genus reveal paths to human pathogen Pneumocystis jirovecii.</title>
        <authorList>
            <person name="Cisse O.H."/>
            <person name="Ma L."/>
            <person name="Dekker J."/>
            <person name="Khil P."/>
            <person name="Jo J."/>
            <person name="Brenchley J."/>
            <person name="Blair R."/>
            <person name="Pahar B."/>
            <person name="Chabe M."/>
            <person name="Van Rompay K.A."/>
            <person name="Keesler R."/>
            <person name="Sukura A."/>
            <person name="Hirsch V."/>
            <person name="Kutty G."/>
            <person name="Liu Y."/>
            <person name="Peng L."/>
            <person name="Chen J."/>
            <person name="Song J."/>
            <person name="Weissenbacher-Lang C."/>
            <person name="Xu J."/>
            <person name="Upham N.S."/>
            <person name="Stajich J.E."/>
            <person name="Cuomo C.A."/>
            <person name="Cushion M.T."/>
            <person name="Kovacs J.A."/>
        </authorList>
    </citation>
    <scope>NUCLEOTIDE SEQUENCE</scope>
    <source>
        <strain evidence="4">2A</strain>
    </source>
</reference>
<proteinExistence type="inferred from homology"/>
<dbReference type="InterPro" id="IPR024084">
    <property type="entry name" value="IsoPropMal-DH-like_dom"/>
</dbReference>
<dbReference type="Gene3D" id="3.40.718.10">
    <property type="entry name" value="Isopropylmalate Dehydrogenase"/>
    <property type="match status" value="1"/>
</dbReference>
<dbReference type="PANTHER" id="PTHR11835">
    <property type="entry name" value="DECARBOXYLATING DEHYDROGENASES-ISOCITRATE, ISOPROPYLMALATE, TARTRATE"/>
    <property type="match status" value="1"/>
</dbReference>
<dbReference type="GO" id="GO:0006102">
    <property type="term" value="P:isocitrate metabolic process"/>
    <property type="evidence" value="ECO:0007669"/>
    <property type="project" value="TreeGrafter"/>
</dbReference>
<dbReference type="GO" id="GO:0005739">
    <property type="term" value="C:mitochondrion"/>
    <property type="evidence" value="ECO:0007669"/>
    <property type="project" value="TreeGrafter"/>
</dbReference>
<dbReference type="OrthoDB" id="419183at2759"/>
<evidence type="ECO:0000313" key="4">
    <source>
        <dbReference type="EMBL" id="QSL65755.1"/>
    </source>
</evidence>
<evidence type="ECO:0000256" key="1">
    <source>
        <dbReference type="ARBA" id="ARBA00007769"/>
    </source>
</evidence>
<dbReference type="GO" id="GO:0004449">
    <property type="term" value="F:isocitrate dehydrogenase (NAD+) activity"/>
    <property type="evidence" value="ECO:0007669"/>
    <property type="project" value="TreeGrafter"/>
</dbReference>
<dbReference type="EMBL" id="CP054539">
    <property type="protein sequence ID" value="QSL65755.1"/>
    <property type="molecule type" value="Genomic_DNA"/>
</dbReference>
<evidence type="ECO:0000259" key="3">
    <source>
        <dbReference type="SMART" id="SM01329"/>
    </source>
</evidence>
<keyword evidence="5" id="KW-1185">Reference proteome</keyword>
<dbReference type="PANTHER" id="PTHR11835:SF34">
    <property type="entry name" value="ISOCITRATE DEHYDROGENASE [NAD] SUBUNIT ALPHA, MITOCHONDRIAL"/>
    <property type="match status" value="1"/>
</dbReference>
<comment type="similarity">
    <text evidence="1">Belongs to the isocitrate and isopropylmalate dehydrogenases family.</text>
</comment>
<evidence type="ECO:0000256" key="2">
    <source>
        <dbReference type="ARBA" id="ARBA00023002"/>
    </source>
</evidence>
<feature type="domain" description="Isopropylmalate dehydrogenase-like" evidence="3">
    <location>
        <begin position="1"/>
        <end position="96"/>
    </location>
</feature>
<dbReference type="SUPFAM" id="SSF53659">
    <property type="entry name" value="Isocitrate/Isopropylmalate dehydrogenase-like"/>
    <property type="match status" value="1"/>
</dbReference>